<dbReference type="PANTHER" id="PTHR10430:SF16">
    <property type="entry name" value="PEROXIREDOXIN-5, MITOCHONDRIAL"/>
    <property type="match status" value="1"/>
</dbReference>
<keyword evidence="4 8" id="KW-0560">Oxidoreductase</keyword>
<evidence type="ECO:0000256" key="8">
    <source>
        <dbReference type="RuleBase" id="RU366011"/>
    </source>
</evidence>
<keyword evidence="5 8" id="KW-0676">Redox-active center</keyword>
<evidence type="ECO:0000256" key="4">
    <source>
        <dbReference type="ARBA" id="ARBA00023002"/>
    </source>
</evidence>
<dbReference type="GO" id="GO:0045454">
    <property type="term" value="P:cell redox homeostasis"/>
    <property type="evidence" value="ECO:0007669"/>
    <property type="project" value="TreeGrafter"/>
</dbReference>
<dbReference type="InterPro" id="IPR013766">
    <property type="entry name" value="Thioredoxin_domain"/>
</dbReference>
<evidence type="ECO:0000256" key="2">
    <source>
        <dbReference type="ARBA" id="ARBA00022559"/>
    </source>
</evidence>
<gene>
    <name evidence="10" type="ORF">PoMZ_13024</name>
</gene>
<sequence>MAALKVGDAFPDGVSFTYVPTGGKKEDVTACGNGIKYNPSTEAKDKKIVIVSVPGAFTPTCQEQHLKSYVEKKDELKAKGVDKVVFIAYNDHWVMSAWGKANDIYDDFIIFASDDGISFSKSIGWNLGDSGRTARYAIVVDHGKVTYAEKEEAGGIAVSGAEAVLAKL</sequence>
<organism evidence="10 11">
    <name type="scientific">Pyricularia oryzae</name>
    <name type="common">Rice blast fungus</name>
    <name type="synonym">Magnaporthe oryzae</name>
    <dbReference type="NCBI Taxonomy" id="318829"/>
    <lineage>
        <taxon>Eukaryota</taxon>
        <taxon>Fungi</taxon>
        <taxon>Dikarya</taxon>
        <taxon>Ascomycota</taxon>
        <taxon>Pezizomycotina</taxon>
        <taxon>Sordariomycetes</taxon>
        <taxon>Sordariomycetidae</taxon>
        <taxon>Magnaporthales</taxon>
        <taxon>Pyriculariaceae</taxon>
        <taxon>Pyricularia</taxon>
    </lineage>
</organism>
<evidence type="ECO:0000256" key="6">
    <source>
        <dbReference type="ARBA" id="ARBA00032824"/>
    </source>
</evidence>
<comment type="similarity">
    <text evidence="1 8">Belongs to the peroxiredoxin family. Prx5 subfamily.</text>
</comment>
<evidence type="ECO:0000313" key="11">
    <source>
        <dbReference type="Proteomes" id="UP000294847"/>
    </source>
</evidence>
<feature type="domain" description="Thioredoxin" evidence="9">
    <location>
        <begin position="4"/>
        <end position="168"/>
    </location>
</feature>
<dbReference type="PANTHER" id="PTHR10430">
    <property type="entry name" value="PEROXIREDOXIN"/>
    <property type="match status" value="1"/>
</dbReference>
<name>A0A4P7NU38_PYROR</name>
<dbReference type="GO" id="GO:0008379">
    <property type="term" value="F:thioredoxin peroxidase activity"/>
    <property type="evidence" value="ECO:0007669"/>
    <property type="project" value="InterPro"/>
</dbReference>
<keyword evidence="2 8" id="KW-0575">Peroxidase</keyword>
<evidence type="ECO:0000256" key="5">
    <source>
        <dbReference type="ARBA" id="ARBA00023284"/>
    </source>
</evidence>
<dbReference type="EMBL" id="CP034210">
    <property type="protein sequence ID" value="QBZ66055.1"/>
    <property type="molecule type" value="Genomic_DNA"/>
</dbReference>
<evidence type="ECO:0000256" key="7">
    <source>
        <dbReference type="ARBA" id="ARBA00079296"/>
    </source>
</evidence>
<comment type="function">
    <text evidence="8">Thiol-specific peroxidase that catalyzes the reduction of hydrogen peroxide and organic hydroperoxides to water and alcohols, respectively. Plays a role in cell protection against oxidative stress by detoxifying peroxides.</text>
</comment>
<dbReference type="Proteomes" id="UP000294847">
    <property type="component" value="Chromosome 7"/>
</dbReference>
<dbReference type="GO" id="GO:0005777">
    <property type="term" value="C:peroxisome"/>
    <property type="evidence" value="ECO:0007669"/>
    <property type="project" value="TreeGrafter"/>
</dbReference>
<proteinExistence type="inferred from homology"/>
<protein>
    <recommendedName>
        <fullName evidence="6">Thioredoxin peroxidase</fullName>
    </recommendedName>
    <alternativeName>
        <fullName evidence="7">Thioredoxin-dependent peroxiredoxin</fullName>
    </alternativeName>
</protein>
<dbReference type="GO" id="GO:0042744">
    <property type="term" value="P:hydrogen peroxide catabolic process"/>
    <property type="evidence" value="ECO:0007669"/>
    <property type="project" value="TreeGrafter"/>
</dbReference>
<dbReference type="InterPro" id="IPR037944">
    <property type="entry name" value="PRX5-like"/>
</dbReference>
<dbReference type="AlphaFoldDB" id="A0A4P7NU38"/>
<keyword evidence="3 8" id="KW-0049">Antioxidant</keyword>
<dbReference type="GO" id="GO:0005739">
    <property type="term" value="C:mitochondrion"/>
    <property type="evidence" value="ECO:0007669"/>
    <property type="project" value="TreeGrafter"/>
</dbReference>
<evidence type="ECO:0000259" key="9">
    <source>
        <dbReference type="PROSITE" id="PS51352"/>
    </source>
</evidence>
<accession>A0A4P7NU38</accession>
<evidence type="ECO:0000313" key="10">
    <source>
        <dbReference type="EMBL" id="QBZ66055.1"/>
    </source>
</evidence>
<reference evidence="10 11" key="1">
    <citation type="journal article" date="2019" name="Mol. Biol. Evol.">
        <title>Blast fungal genomes show frequent chromosomal changes, gene gains and losses, and effector gene turnover.</title>
        <authorList>
            <person name="Gomez Luciano L.B."/>
            <person name="Jason Tsai I."/>
            <person name="Chuma I."/>
            <person name="Tosa Y."/>
            <person name="Chen Y.H."/>
            <person name="Li J.Y."/>
            <person name="Li M.Y."/>
            <person name="Jade Lu M.Y."/>
            <person name="Nakayashiki H."/>
            <person name="Li W.H."/>
        </authorList>
    </citation>
    <scope>NUCLEOTIDE SEQUENCE [LARGE SCALE GENOMIC DNA]</scope>
    <source>
        <strain evidence="10">MZ5-1-6</strain>
    </source>
</reference>
<evidence type="ECO:0000256" key="1">
    <source>
        <dbReference type="ARBA" id="ARBA00010505"/>
    </source>
</evidence>
<dbReference type="CDD" id="cd03013">
    <property type="entry name" value="PRX5_like"/>
    <property type="match status" value="1"/>
</dbReference>
<dbReference type="InterPro" id="IPR036249">
    <property type="entry name" value="Thioredoxin-like_sf"/>
</dbReference>
<dbReference type="Pfam" id="PF08534">
    <property type="entry name" value="Redoxin"/>
    <property type="match status" value="1"/>
</dbReference>
<evidence type="ECO:0000256" key="3">
    <source>
        <dbReference type="ARBA" id="ARBA00022862"/>
    </source>
</evidence>
<dbReference type="PROSITE" id="PS51352">
    <property type="entry name" value="THIOREDOXIN_2"/>
    <property type="match status" value="1"/>
</dbReference>
<dbReference type="InterPro" id="IPR013740">
    <property type="entry name" value="Redoxin"/>
</dbReference>
<dbReference type="FunFam" id="3.40.30.10:FF:000020">
    <property type="entry name" value="Peroxiredoxin"/>
    <property type="match status" value="1"/>
</dbReference>
<dbReference type="GO" id="GO:0034599">
    <property type="term" value="P:cellular response to oxidative stress"/>
    <property type="evidence" value="ECO:0007669"/>
    <property type="project" value="InterPro"/>
</dbReference>
<dbReference type="SUPFAM" id="SSF52833">
    <property type="entry name" value="Thioredoxin-like"/>
    <property type="match status" value="1"/>
</dbReference>
<dbReference type="Gene3D" id="3.40.30.10">
    <property type="entry name" value="Glutaredoxin"/>
    <property type="match status" value="1"/>
</dbReference>